<dbReference type="Pfam" id="PF12033">
    <property type="entry name" value="DUF3519"/>
    <property type="match status" value="1"/>
</dbReference>
<dbReference type="AlphaFoldDB" id="A0A238GVI3"/>
<evidence type="ECO:0000256" key="1">
    <source>
        <dbReference type="SAM" id="MobiDB-lite"/>
    </source>
</evidence>
<organism evidence="2 3">
    <name type="scientific">Helicobacter pylori</name>
    <name type="common">Campylobacter pylori</name>
    <dbReference type="NCBI Taxonomy" id="210"/>
    <lineage>
        <taxon>Bacteria</taxon>
        <taxon>Pseudomonadati</taxon>
        <taxon>Campylobacterota</taxon>
        <taxon>Epsilonproteobacteria</taxon>
        <taxon>Campylobacterales</taxon>
        <taxon>Helicobacteraceae</taxon>
        <taxon>Helicobacter</taxon>
    </lineage>
</organism>
<evidence type="ECO:0000313" key="3">
    <source>
        <dbReference type="Proteomes" id="UP000198366"/>
    </source>
</evidence>
<reference evidence="2 3" key="1">
    <citation type="submission" date="2016-12" db="EMBL/GenBank/DDBJ databases">
        <authorList>
            <person name="Song W.-J."/>
            <person name="Kurnit D.M."/>
        </authorList>
    </citation>
    <scope>NUCLEOTIDE SEQUENCE [LARGE SCALE GENOMIC DNA]</scope>
    <source>
        <strain evidence="2">BCM-300</strain>
    </source>
</reference>
<proteinExistence type="predicted"/>
<evidence type="ECO:0000313" key="2">
    <source>
        <dbReference type="EMBL" id="SMA52909.1"/>
    </source>
</evidence>
<dbReference type="Proteomes" id="UP000198366">
    <property type="component" value="Chromosome I"/>
</dbReference>
<gene>
    <name evidence="2" type="ORF">BCM300_00922</name>
</gene>
<name>A0A238GVI3_HELPX</name>
<protein>
    <recommendedName>
        <fullName evidence="4">DUF3519 domain-containing protein</fullName>
    </recommendedName>
</protein>
<dbReference type="InterPro" id="IPR021907">
    <property type="entry name" value="DUF3519"/>
</dbReference>
<evidence type="ECO:0008006" key="4">
    <source>
        <dbReference type="Google" id="ProtNLM"/>
    </source>
</evidence>
<sequence>MITSFEVDDKVLRELETIATLSNDYRDGINYSISNLNRENPTQKPLTSQEDLLKNTELNNQTTPEVKNLSPLTQMQA</sequence>
<dbReference type="EMBL" id="LT837687">
    <property type="protein sequence ID" value="SMA52909.1"/>
    <property type="molecule type" value="Genomic_DNA"/>
</dbReference>
<feature type="region of interest" description="Disordered" evidence="1">
    <location>
        <begin position="55"/>
        <end position="77"/>
    </location>
</feature>
<accession>A0A238GVI3</accession>